<evidence type="ECO:0000256" key="1">
    <source>
        <dbReference type="ARBA" id="ARBA00001946"/>
    </source>
</evidence>
<dbReference type="SUPFAM" id="SSF55307">
    <property type="entry name" value="Tubulin C-terminal domain-like"/>
    <property type="match status" value="1"/>
</dbReference>
<dbReference type="Proteomes" id="UP000663832">
    <property type="component" value="Unassembled WGS sequence"/>
</dbReference>
<evidence type="ECO:0008006" key="12">
    <source>
        <dbReference type="Google" id="ProtNLM"/>
    </source>
</evidence>
<organism evidence="8 11">
    <name type="scientific">Adineta steineri</name>
    <dbReference type="NCBI Taxonomy" id="433720"/>
    <lineage>
        <taxon>Eukaryota</taxon>
        <taxon>Metazoa</taxon>
        <taxon>Spiralia</taxon>
        <taxon>Gnathifera</taxon>
        <taxon>Rotifera</taxon>
        <taxon>Eurotatoria</taxon>
        <taxon>Bdelloidea</taxon>
        <taxon>Adinetida</taxon>
        <taxon>Adinetidae</taxon>
        <taxon>Adineta</taxon>
    </lineage>
</organism>
<dbReference type="GO" id="GO:0005525">
    <property type="term" value="F:GTP binding"/>
    <property type="evidence" value="ECO:0007669"/>
    <property type="project" value="UniProtKB-KW"/>
</dbReference>
<evidence type="ECO:0000313" key="10">
    <source>
        <dbReference type="Proteomes" id="UP000663832"/>
    </source>
</evidence>
<protein>
    <recommendedName>
        <fullName evidence="12">Tubulin beta chain</fullName>
    </recommendedName>
</protein>
<evidence type="ECO:0000256" key="5">
    <source>
        <dbReference type="ARBA" id="ARBA00023134"/>
    </source>
</evidence>
<dbReference type="PRINTS" id="PR01161">
    <property type="entry name" value="TUBULIN"/>
</dbReference>
<dbReference type="PANTHER" id="PTHR11588">
    <property type="entry name" value="TUBULIN"/>
    <property type="match status" value="1"/>
</dbReference>
<evidence type="ECO:0000256" key="4">
    <source>
        <dbReference type="ARBA" id="ARBA00022741"/>
    </source>
</evidence>
<keyword evidence="5" id="KW-0342">GTP-binding</keyword>
<dbReference type="InterPro" id="IPR003008">
    <property type="entry name" value="Tubulin_FtsZ_GTPase"/>
</dbReference>
<dbReference type="InterPro" id="IPR002453">
    <property type="entry name" value="Beta_tubulin"/>
</dbReference>
<evidence type="ECO:0000256" key="3">
    <source>
        <dbReference type="ARBA" id="ARBA00022701"/>
    </source>
</evidence>
<dbReference type="GO" id="GO:0007017">
    <property type="term" value="P:microtubule-based process"/>
    <property type="evidence" value="ECO:0007669"/>
    <property type="project" value="InterPro"/>
</dbReference>
<dbReference type="GO" id="GO:0005200">
    <property type="term" value="F:structural constituent of cytoskeleton"/>
    <property type="evidence" value="ECO:0007669"/>
    <property type="project" value="InterPro"/>
</dbReference>
<accession>A0A815PHM1</accession>
<comment type="caution">
    <text evidence="8">The sequence shown here is derived from an EMBL/GenBank/DDBJ whole genome shotgun (WGS) entry which is preliminary data.</text>
</comment>
<proteinExistence type="inferred from homology"/>
<dbReference type="EMBL" id="CAJNOM010002278">
    <property type="protein sequence ID" value="CAF1630053.1"/>
    <property type="molecule type" value="Genomic_DNA"/>
</dbReference>
<keyword evidence="4" id="KW-0547">Nucleotide-binding</keyword>
<evidence type="ECO:0000256" key="2">
    <source>
        <dbReference type="ARBA" id="ARBA00009636"/>
    </source>
</evidence>
<dbReference type="Pfam" id="PF03953">
    <property type="entry name" value="Tubulin_C"/>
    <property type="match status" value="1"/>
</dbReference>
<feature type="domain" description="Tubulin/FtsZ GTPase" evidence="6">
    <location>
        <begin position="47"/>
        <end position="244"/>
    </location>
</feature>
<evidence type="ECO:0000313" key="11">
    <source>
        <dbReference type="Proteomes" id="UP000663877"/>
    </source>
</evidence>
<dbReference type="GO" id="GO:0003924">
    <property type="term" value="F:GTPase activity"/>
    <property type="evidence" value="ECO:0007669"/>
    <property type="project" value="InterPro"/>
</dbReference>
<gene>
    <name evidence="8" type="ORF">BJG266_LOCUS40354</name>
    <name evidence="9" type="ORF">QVE165_LOCUS57219</name>
</gene>
<evidence type="ECO:0000259" key="6">
    <source>
        <dbReference type="SMART" id="SM00864"/>
    </source>
</evidence>
<dbReference type="InterPro" id="IPR037103">
    <property type="entry name" value="Tubulin/FtsZ-like_C"/>
</dbReference>
<feature type="domain" description="Tubulin/FtsZ 2-layer sandwich" evidence="7">
    <location>
        <begin position="246"/>
        <end position="382"/>
    </location>
</feature>
<comment type="similarity">
    <text evidence="2">Belongs to the tubulin family.</text>
</comment>
<dbReference type="SMART" id="SM00864">
    <property type="entry name" value="Tubulin"/>
    <property type="match status" value="1"/>
</dbReference>
<keyword evidence="10" id="KW-1185">Reference proteome</keyword>
<evidence type="ECO:0000313" key="8">
    <source>
        <dbReference type="EMBL" id="CAF1449589.1"/>
    </source>
</evidence>
<dbReference type="InterPro" id="IPR023123">
    <property type="entry name" value="Tubulin_C"/>
</dbReference>
<sequence length="428" mass="48872">MREIITIQIGQAGDSIGEKFWEYICNEHGIDPSGIFQGENDLQLERINVYFTETKSGRYVPRSVFTDLEENSLNKIRNSTYGNLFHPEFMINGKTSASNNFAKGFFTEGAEMLPELTEIIRKITEECDLVHGFQFVHSVSGGSGGGLGALLIDNIRKEYSDQIIKSYSIFPALSMSQIVIEPYNSVLTMTHLIENTDETFCFDNVALFNILNKILRISLGSFNDINQIIAQVMIGITACFRFPGQLNMDLRKLAVNMIPFPSLHFLMTSFSPLQTYQSASYQNINEHMLIKQMFDINNQMLAFNLHQGKYLTATGIFRGRSLSLKILHDLMAKEKNNQQFIEWIPNNCKIAHCDISPKGLSRSVTGIANHTGIVKQFDNFLQPYSKLIQRRAFMHWYIGEGMEEIELIEAENQIKDLIKDYKQYEINT</sequence>
<name>A0A815PHM1_9BILA</name>
<dbReference type="SUPFAM" id="SSF52490">
    <property type="entry name" value="Tubulin nucleotide-binding domain-like"/>
    <property type="match status" value="1"/>
</dbReference>
<dbReference type="AlphaFoldDB" id="A0A815PHM1"/>
<dbReference type="Gene3D" id="1.10.287.600">
    <property type="entry name" value="Helix hairpin bin"/>
    <property type="match status" value="1"/>
</dbReference>
<comment type="cofactor">
    <cofactor evidence="1">
        <name>Mg(2+)</name>
        <dbReference type="ChEBI" id="CHEBI:18420"/>
    </cofactor>
</comment>
<dbReference type="EMBL" id="CAJNOI010001954">
    <property type="protein sequence ID" value="CAF1449589.1"/>
    <property type="molecule type" value="Genomic_DNA"/>
</dbReference>
<dbReference type="GO" id="GO:0005874">
    <property type="term" value="C:microtubule"/>
    <property type="evidence" value="ECO:0007669"/>
    <property type="project" value="UniProtKB-KW"/>
</dbReference>
<evidence type="ECO:0000313" key="9">
    <source>
        <dbReference type="EMBL" id="CAF1630053.1"/>
    </source>
</evidence>
<reference evidence="8" key="1">
    <citation type="submission" date="2021-02" db="EMBL/GenBank/DDBJ databases">
        <authorList>
            <person name="Nowell W R."/>
        </authorList>
    </citation>
    <scope>NUCLEOTIDE SEQUENCE</scope>
</reference>
<dbReference type="PROSITE" id="PS00228">
    <property type="entry name" value="TUBULIN_B_AUTOREG"/>
    <property type="match status" value="1"/>
</dbReference>
<keyword evidence="3" id="KW-0493">Microtubule</keyword>
<dbReference type="Gene3D" id="3.30.1330.20">
    <property type="entry name" value="Tubulin/FtsZ, C-terminal domain"/>
    <property type="match status" value="1"/>
</dbReference>
<dbReference type="Gene3D" id="3.40.50.1440">
    <property type="entry name" value="Tubulin/FtsZ, GTPase domain"/>
    <property type="match status" value="1"/>
</dbReference>
<dbReference type="InterPro" id="IPR008280">
    <property type="entry name" value="Tub_FtsZ_C"/>
</dbReference>
<dbReference type="SMART" id="SM00865">
    <property type="entry name" value="Tubulin_C"/>
    <property type="match status" value="1"/>
</dbReference>
<dbReference type="CDD" id="cd02187">
    <property type="entry name" value="beta_tubulin"/>
    <property type="match status" value="1"/>
</dbReference>
<dbReference type="InterPro" id="IPR000217">
    <property type="entry name" value="Tubulin"/>
</dbReference>
<evidence type="ECO:0000259" key="7">
    <source>
        <dbReference type="SMART" id="SM00865"/>
    </source>
</evidence>
<dbReference type="InterPro" id="IPR018316">
    <property type="entry name" value="Tubulin/FtsZ_2-layer-sand-dom"/>
</dbReference>
<dbReference type="InterPro" id="IPR013838">
    <property type="entry name" value="Beta-tubulin_BS"/>
</dbReference>
<dbReference type="Pfam" id="PF00091">
    <property type="entry name" value="Tubulin"/>
    <property type="match status" value="1"/>
</dbReference>
<dbReference type="PRINTS" id="PR01163">
    <property type="entry name" value="BETATUBULIN"/>
</dbReference>
<dbReference type="InterPro" id="IPR036525">
    <property type="entry name" value="Tubulin/FtsZ_GTPase_sf"/>
</dbReference>
<dbReference type="Proteomes" id="UP000663877">
    <property type="component" value="Unassembled WGS sequence"/>
</dbReference>
<dbReference type="OrthoDB" id="9994924at2759"/>